<feature type="compositionally biased region" description="Basic and acidic residues" evidence="6">
    <location>
        <begin position="13"/>
        <end position="22"/>
    </location>
</feature>
<comment type="subcellular location">
    <subcellularLocation>
        <location evidence="1">Membrane</location>
        <topology evidence="1">Multi-pass membrane protein</topology>
    </subcellularLocation>
</comment>
<accession>A0AAN7ZQ14</accession>
<dbReference type="GO" id="GO:0016020">
    <property type="term" value="C:membrane"/>
    <property type="evidence" value="ECO:0007669"/>
    <property type="project" value="UniProtKB-SubCell"/>
</dbReference>
<comment type="similarity">
    <text evidence="2">Belongs to the TMCO4 family.</text>
</comment>
<dbReference type="Gene3D" id="3.40.50.1820">
    <property type="entry name" value="alpha/beta hydrolase"/>
    <property type="match status" value="1"/>
</dbReference>
<evidence type="ECO:0000313" key="9">
    <source>
        <dbReference type="Proteomes" id="UP001310594"/>
    </source>
</evidence>
<feature type="transmembrane region" description="Helical" evidence="7">
    <location>
        <begin position="316"/>
        <end position="342"/>
    </location>
</feature>
<keyword evidence="4 7" id="KW-1133">Transmembrane helix</keyword>
<evidence type="ECO:0000256" key="6">
    <source>
        <dbReference type="SAM" id="MobiDB-lite"/>
    </source>
</evidence>
<feature type="region of interest" description="Disordered" evidence="6">
    <location>
        <begin position="631"/>
        <end position="680"/>
    </location>
</feature>
<evidence type="ECO:0000256" key="3">
    <source>
        <dbReference type="ARBA" id="ARBA00022692"/>
    </source>
</evidence>
<dbReference type="SUPFAM" id="SSF53474">
    <property type="entry name" value="alpha/beta-Hydrolases"/>
    <property type="match status" value="1"/>
</dbReference>
<dbReference type="InterPro" id="IPR029058">
    <property type="entry name" value="AB_hydrolase_fold"/>
</dbReference>
<evidence type="ECO:0000256" key="4">
    <source>
        <dbReference type="ARBA" id="ARBA00022989"/>
    </source>
</evidence>
<reference evidence="8" key="1">
    <citation type="submission" date="2023-08" db="EMBL/GenBank/DDBJ databases">
        <title>Black Yeasts Isolated from many extreme environments.</title>
        <authorList>
            <person name="Coleine C."/>
            <person name="Stajich J.E."/>
            <person name="Selbmann L."/>
        </authorList>
    </citation>
    <scope>NUCLEOTIDE SEQUENCE</scope>
    <source>
        <strain evidence="8">CCFEE 5810</strain>
    </source>
</reference>
<dbReference type="PANTHER" id="PTHR17920:SF22">
    <property type="entry name" value="DUF726 DOMAIN PROTEIN (AFU_ORTHOLOGUE AFUA_2G12860)"/>
    <property type="match status" value="1"/>
</dbReference>
<comment type="caution">
    <text evidence="8">The sequence shown here is derived from an EMBL/GenBank/DDBJ whole genome shotgun (WGS) entry which is preliminary data.</text>
</comment>
<feature type="transmembrane region" description="Helical" evidence="7">
    <location>
        <begin position="281"/>
        <end position="304"/>
    </location>
</feature>
<dbReference type="Proteomes" id="UP001310594">
    <property type="component" value="Unassembled WGS sequence"/>
</dbReference>
<dbReference type="InterPro" id="IPR007941">
    <property type="entry name" value="DUF726"/>
</dbReference>
<evidence type="ECO:0008006" key="10">
    <source>
        <dbReference type="Google" id="ProtNLM"/>
    </source>
</evidence>
<evidence type="ECO:0000313" key="8">
    <source>
        <dbReference type="EMBL" id="KAK5705039.1"/>
    </source>
</evidence>
<organism evidence="8 9">
    <name type="scientific">Elasticomyces elasticus</name>
    <dbReference type="NCBI Taxonomy" id="574655"/>
    <lineage>
        <taxon>Eukaryota</taxon>
        <taxon>Fungi</taxon>
        <taxon>Dikarya</taxon>
        <taxon>Ascomycota</taxon>
        <taxon>Pezizomycotina</taxon>
        <taxon>Dothideomycetes</taxon>
        <taxon>Dothideomycetidae</taxon>
        <taxon>Mycosphaerellales</taxon>
        <taxon>Teratosphaeriaceae</taxon>
        <taxon>Elasticomyces</taxon>
    </lineage>
</organism>
<evidence type="ECO:0000256" key="1">
    <source>
        <dbReference type="ARBA" id="ARBA00004141"/>
    </source>
</evidence>
<evidence type="ECO:0000256" key="5">
    <source>
        <dbReference type="ARBA" id="ARBA00023136"/>
    </source>
</evidence>
<feature type="region of interest" description="Disordered" evidence="6">
    <location>
        <begin position="1"/>
        <end position="25"/>
    </location>
</feature>
<evidence type="ECO:0000256" key="2">
    <source>
        <dbReference type="ARBA" id="ARBA00009824"/>
    </source>
</evidence>
<feature type="compositionally biased region" description="Basic and acidic residues" evidence="6">
    <location>
        <begin position="631"/>
        <end position="672"/>
    </location>
</feature>
<dbReference type="EMBL" id="JAVRQU010000003">
    <property type="protein sequence ID" value="KAK5705039.1"/>
    <property type="molecule type" value="Genomic_DNA"/>
</dbReference>
<feature type="region of interest" description="Disordered" evidence="6">
    <location>
        <begin position="146"/>
        <end position="177"/>
    </location>
</feature>
<dbReference type="Pfam" id="PF05277">
    <property type="entry name" value="DUF726"/>
    <property type="match status" value="1"/>
</dbReference>
<protein>
    <recommendedName>
        <fullName evidence="10">DUF726-domain-containing protein</fullName>
    </recommendedName>
</protein>
<keyword evidence="3 7" id="KW-0812">Transmembrane</keyword>
<feature type="transmembrane region" description="Helical" evidence="7">
    <location>
        <begin position="826"/>
        <end position="846"/>
    </location>
</feature>
<sequence>MFANAPWKGAFGSHEDKVQKGDEEGESLVTILQTAEDRSSLTLLIADCTETMRRSINDTFDANQTGKKSDAVQDLKGDKALLDQSVDPGTVDVAEQDRLKRELAQRSKELSGAKMLELKSAALAFFDTWRESVMSRVGEILNSKETALQQKDHAKPKPAAPERSASHRKYPDPPQYDPGVDTMMKELYPPLQNSLQKLPKEKRALILHSVFLLLLSLEHYQAYSRTLLVHLTTSLDLDISMLAQDESKVARGLLTAAENMKADDETKKKAEANQDSRKWKVGLATVAGAALIGVTGGLAAPLLAAGVGSMMGGLGLGATAAAGYLGTLAGSGVLVGGLFGAYGGRMTGKMMDQYAREVEDFAFVPVRNHSKPRKIEKEYRRLRVAIGISGYLTDKDGVVEPWRVVGSEMETFALRWELEALMNLGNSMTTMVKSAAWGYAKSEIIKRTVFASLMAGLWPLGLLKVSRIIDNPWSVANYRAQKAGEVLADALINKAQGERPVTLVGYSLGAKVIYTCLKVLAERKAFGLIESVVLIGSPTPSTSADWRQIRAVVSGRVVNVYSVNDYILAFLYRSSSIQYGVAGLQAIENVKGIENIDVSDSVSGHTQYRFLTGTILKKIGFEDVDGRELEREQAVRKEEEAREEQERKAAEAKEPPTEAMRDTKLEDGKEGSTEGVSEQQIKEMEAEIEKKNQQSYLGYAQEQLMSAGTSATSAYEKAISQWNQRNSGAGQAEGAAKDADDYAAIKARTEARKADIESLASAPPAYEDILHEPPPAYFVGRNRLTATYDASWLDRSELGTSNSTGSGSTRNLVPYQGAAGRSWCEYITLTIVFAIVVAATVGGALADAKSRSGAKQSVWA</sequence>
<dbReference type="AlphaFoldDB" id="A0AAN7ZQ14"/>
<keyword evidence="5 7" id="KW-0472">Membrane</keyword>
<gene>
    <name evidence="8" type="ORF">LTR97_002153</name>
</gene>
<dbReference type="PANTHER" id="PTHR17920">
    <property type="entry name" value="TRANSMEMBRANE AND COILED-COIL DOMAIN-CONTAINING PROTEIN 4 TMCO4"/>
    <property type="match status" value="1"/>
</dbReference>
<evidence type="ECO:0000256" key="7">
    <source>
        <dbReference type="SAM" id="Phobius"/>
    </source>
</evidence>
<name>A0AAN7ZQ14_9PEZI</name>
<proteinExistence type="inferred from homology"/>